<organism evidence="1 2">
    <name type="scientific">Leptospira santarosai str. CBC1416</name>
    <dbReference type="NCBI Taxonomy" id="1193059"/>
    <lineage>
        <taxon>Bacteria</taxon>
        <taxon>Pseudomonadati</taxon>
        <taxon>Spirochaetota</taxon>
        <taxon>Spirochaetia</taxon>
        <taxon>Leptospirales</taxon>
        <taxon>Leptospiraceae</taxon>
        <taxon>Leptospira</taxon>
    </lineage>
</organism>
<name>M6W0T7_9LEPT</name>
<sequence length="50" mass="5567">MTIERTVTEGEMDSSVFASMEESVETKQTVPISFFVISSESTDVSILEFD</sequence>
<dbReference type="EMBL" id="AKWE02000056">
    <property type="protein sequence ID" value="EMO58889.1"/>
    <property type="molecule type" value="Genomic_DNA"/>
</dbReference>
<protein>
    <submittedName>
        <fullName evidence="1">Uncharacterized protein</fullName>
    </submittedName>
</protein>
<comment type="caution">
    <text evidence="1">The sequence shown here is derived from an EMBL/GenBank/DDBJ whole genome shotgun (WGS) entry which is preliminary data.</text>
</comment>
<accession>M6W0T7</accession>
<dbReference type="AlphaFoldDB" id="M6W0T7"/>
<dbReference type="Proteomes" id="UP000012149">
    <property type="component" value="Unassembled WGS sequence"/>
</dbReference>
<gene>
    <name evidence="1" type="ORF">LEP1GSC161_3004</name>
</gene>
<reference evidence="1 2" key="1">
    <citation type="submission" date="2013-01" db="EMBL/GenBank/DDBJ databases">
        <authorList>
            <person name="Harkins D.M."/>
            <person name="Durkin A.S."/>
            <person name="Brinkac L.M."/>
            <person name="Haft D.H."/>
            <person name="Selengut J.D."/>
            <person name="Sanka R."/>
            <person name="DePew J."/>
            <person name="Purushe J."/>
            <person name="Matthias M.A."/>
            <person name="Vinetz J.M."/>
            <person name="Sutton G.G."/>
            <person name="Nierman W.C."/>
            <person name="Fouts D.E."/>
        </authorList>
    </citation>
    <scope>NUCLEOTIDE SEQUENCE [LARGE SCALE GENOMIC DNA]</scope>
    <source>
        <strain evidence="1 2">CBC1416</strain>
    </source>
</reference>
<evidence type="ECO:0000313" key="1">
    <source>
        <dbReference type="EMBL" id="EMO58889.1"/>
    </source>
</evidence>
<proteinExistence type="predicted"/>
<evidence type="ECO:0000313" key="2">
    <source>
        <dbReference type="Proteomes" id="UP000012149"/>
    </source>
</evidence>